<feature type="compositionally biased region" description="Pro residues" evidence="1">
    <location>
        <begin position="308"/>
        <end position="317"/>
    </location>
</feature>
<dbReference type="EMBL" id="JAUZEE010000001">
    <property type="protein sequence ID" value="MDP4299305.1"/>
    <property type="molecule type" value="Genomic_DNA"/>
</dbReference>
<comment type="caution">
    <text evidence="2">The sequence shown here is derived from an EMBL/GenBank/DDBJ whole genome shotgun (WGS) entry which is preliminary data.</text>
</comment>
<gene>
    <name evidence="2" type="ORF">Q8X39_01545</name>
</gene>
<evidence type="ECO:0000256" key="1">
    <source>
        <dbReference type="SAM" id="MobiDB-lite"/>
    </source>
</evidence>
<sequence length="317" mass="31914">MTNDHVTTQASHARAAAHVLACPASLLLATALALSGCGGGGNGGDTAPASPPAPSTDPPAARTLARSAATAHWPGDVPAGQRRALVVVMTDPALDASPEPALATSLLVAGHVTLTLVGAGRPEAEVADAVDQLCAMPDVPVACETTALLGSGRAAGSIEALARRWAPGAGARIQVRALLTVDAGYVPPGMGMDSAWVRTGLADLTQHGVAMIQSRDDPAAADCGERACGVLPLVVAHGARSQPILSACPAAGPAGVHRPSAGLPDWNAWIVAALQQLLRPWQDRPDAAPGPADLPVNGCLTDLERLRPPGPSLPSIR</sequence>
<dbReference type="Proteomes" id="UP001235760">
    <property type="component" value="Unassembled WGS sequence"/>
</dbReference>
<reference evidence="2 3" key="1">
    <citation type="submission" date="2023-08" db="EMBL/GenBank/DDBJ databases">
        <authorList>
            <person name="Roldan D.M."/>
            <person name="Menes R.J."/>
        </authorList>
    </citation>
    <scope>NUCLEOTIDE SEQUENCE [LARGE SCALE GENOMIC DNA]</scope>
    <source>
        <strain evidence="2 3">CCM 2812</strain>
    </source>
</reference>
<feature type="region of interest" description="Disordered" evidence="1">
    <location>
        <begin position="282"/>
        <end position="317"/>
    </location>
</feature>
<protein>
    <submittedName>
        <fullName evidence="2">Uncharacterized protein</fullName>
    </submittedName>
</protein>
<name>A0ABT9FYJ1_LEPDI</name>
<organism evidence="2 3">
    <name type="scientific">Leptothrix discophora</name>
    <dbReference type="NCBI Taxonomy" id="89"/>
    <lineage>
        <taxon>Bacteria</taxon>
        <taxon>Pseudomonadati</taxon>
        <taxon>Pseudomonadota</taxon>
        <taxon>Betaproteobacteria</taxon>
        <taxon>Burkholderiales</taxon>
        <taxon>Sphaerotilaceae</taxon>
        <taxon>Leptothrix</taxon>
    </lineage>
</organism>
<evidence type="ECO:0000313" key="3">
    <source>
        <dbReference type="Proteomes" id="UP001235760"/>
    </source>
</evidence>
<accession>A0ABT9FYJ1</accession>
<keyword evidence="3" id="KW-1185">Reference proteome</keyword>
<evidence type="ECO:0000313" key="2">
    <source>
        <dbReference type="EMBL" id="MDP4299305.1"/>
    </source>
</evidence>
<proteinExistence type="predicted"/>